<protein>
    <submittedName>
        <fullName evidence="3">Nitrilase</fullName>
    </submittedName>
</protein>
<organism evidence="3">
    <name type="scientific">Oceanithermus profundus</name>
    <dbReference type="NCBI Taxonomy" id="187137"/>
    <lineage>
        <taxon>Bacteria</taxon>
        <taxon>Thermotogati</taxon>
        <taxon>Deinococcota</taxon>
        <taxon>Deinococci</taxon>
        <taxon>Thermales</taxon>
        <taxon>Thermaceae</taxon>
        <taxon>Oceanithermus</taxon>
    </lineage>
</organism>
<sequence>MDVHLVAVQAAIEPDAYTSEAAFRERTLELAQAAVAGLDPHTPRVVAFPEAYALPLVFWLETPPAVRDAPTALAAGMRLLAGALRLRPRELLRRPLPAALYRLRAPAVASVYLRVFQEAARAAGAYLVAGSLFAPLMDEEPARGLHALGPEAYNWLAVFSPRGRVLARLPKLRLTASEQRAGLQPGRFGPHAIRTRLGTLGVLICLDAFHEALVERVDAAGAWLLVQPSANAAAWEGPWTADARRVEGQVWLEEGLAAKLTDREHLRYGVNPMLNGRFYELRFEGKSSIAAAARHLALADEPRGDGIVHATVELPGGGR</sequence>
<dbReference type="InterPro" id="IPR050345">
    <property type="entry name" value="Aliph_Amidase/BUP"/>
</dbReference>
<proteinExistence type="predicted"/>
<dbReference type="AlphaFoldDB" id="A0A7C4Z496"/>
<feature type="domain" description="CN hydrolase" evidence="2">
    <location>
        <begin position="8"/>
        <end position="314"/>
    </location>
</feature>
<keyword evidence="1" id="KW-0378">Hydrolase</keyword>
<dbReference type="EMBL" id="DRPZ01000062">
    <property type="protein sequence ID" value="HGY08834.1"/>
    <property type="molecule type" value="Genomic_DNA"/>
</dbReference>
<dbReference type="PROSITE" id="PS50263">
    <property type="entry name" value="CN_HYDROLASE"/>
    <property type="match status" value="1"/>
</dbReference>
<dbReference type="GO" id="GO:0016811">
    <property type="term" value="F:hydrolase activity, acting on carbon-nitrogen (but not peptide) bonds, in linear amides"/>
    <property type="evidence" value="ECO:0007669"/>
    <property type="project" value="TreeGrafter"/>
</dbReference>
<dbReference type="Gene3D" id="3.60.110.10">
    <property type="entry name" value="Carbon-nitrogen hydrolase"/>
    <property type="match status" value="1"/>
</dbReference>
<name>A0A7C4Z496_9DEIN</name>
<dbReference type="Pfam" id="PF00795">
    <property type="entry name" value="CN_hydrolase"/>
    <property type="match status" value="1"/>
</dbReference>
<evidence type="ECO:0000313" key="3">
    <source>
        <dbReference type="EMBL" id="HGY08834.1"/>
    </source>
</evidence>
<accession>A0A7C4Z496</accession>
<gene>
    <name evidence="3" type="ORF">ENK37_02110</name>
</gene>
<evidence type="ECO:0000259" key="2">
    <source>
        <dbReference type="PROSITE" id="PS50263"/>
    </source>
</evidence>
<dbReference type="PANTHER" id="PTHR43674">
    <property type="entry name" value="NITRILASE C965.09-RELATED"/>
    <property type="match status" value="1"/>
</dbReference>
<dbReference type="PANTHER" id="PTHR43674:SF13">
    <property type="entry name" value="CN HYDROLASE DOMAIN-CONTAINING PROTEIN"/>
    <property type="match status" value="1"/>
</dbReference>
<dbReference type="InterPro" id="IPR003010">
    <property type="entry name" value="C-N_Hydrolase"/>
</dbReference>
<dbReference type="SUPFAM" id="SSF56317">
    <property type="entry name" value="Carbon-nitrogen hydrolase"/>
    <property type="match status" value="1"/>
</dbReference>
<dbReference type="InterPro" id="IPR036526">
    <property type="entry name" value="C-N_Hydrolase_sf"/>
</dbReference>
<dbReference type="Proteomes" id="UP000885759">
    <property type="component" value="Unassembled WGS sequence"/>
</dbReference>
<reference evidence="3" key="1">
    <citation type="journal article" date="2020" name="mSystems">
        <title>Genome- and Community-Level Interaction Insights into Carbon Utilization and Element Cycling Functions of Hydrothermarchaeota in Hydrothermal Sediment.</title>
        <authorList>
            <person name="Zhou Z."/>
            <person name="Liu Y."/>
            <person name="Xu W."/>
            <person name="Pan J."/>
            <person name="Luo Z.H."/>
            <person name="Li M."/>
        </authorList>
    </citation>
    <scope>NUCLEOTIDE SEQUENCE [LARGE SCALE GENOMIC DNA]</scope>
    <source>
        <strain evidence="3">HyVt-570</strain>
    </source>
</reference>
<comment type="caution">
    <text evidence="3">The sequence shown here is derived from an EMBL/GenBank/DDBJ whole genome shotgun (WGS) entry which is preliminary data.</text>
</comment>
<evidence type="ECO:0000256" key="1">
    <source>
        <dbReference type="ARBA" id="ARBA00022801"/>
    </source>
</evidence>